<accession>A0A7J6KQY0</accession>
<protein>
    <submittedName>
        <fullName evidence="2">Uncharacterized protein</fullName>
    </submittedName>
</protein>
<name>A0A7J6KQY0_PEROL</name>
<organism evidence="2 3">
    <name type="scientific">Perkinsus olseni</name>
    <name type="common">Perkinsus atlanticus</name>
    <dbReference type="NCBI Taxonomy" id="32597"/>
    <lineage>
        <taxon>Eukaryota</taxon>
        <taxon>Sar</taxon>
        <taxon>Alveolata</taxon>
        <taxon>Perkinsozoa</taxon>
        <taxon>Perkinsea</taxon>
        <taxon>Perkinsida</taxon>
        <taxon>Perkinsidae</taxon>
        <taxon>Perkinsus</taxon>
    </lineage>
</organism>
<dbReference type="AlphaFoldDB" id="A0A7J6KQY0"/>
<sequence length="252" mass="28040">MATQSPRRVRATRKMPVGLNTPSRSAAALALEENLSEDIAREGSSDPTMLTRYTNRVNYSAHRVGLVRGGGFSVFISIHRNRTNDFSNFNTEPHGFDPTAHKSEIFSEMGNEGELSEDCEKTITWECRTWDLLFTPGLTFFLTASRLPRHPSIAEVEASSWVGDRVMRGDVVHCARDVAVLIQRPWGYRCRLLDLGAHHSAMTNLGLLLAPLGFHGGLIFRTKVAVEIVPNGEFGDARVSVTIYDTLLSRPR</sequence>
<evidence type="ECO:0000256" key="1">
    <source>
        <dbReference type="SAM" id="MobiDB-lite"/>
    </source>
</evidence>
<feature type="region of interest" description="Disordered" evidence="1">
    <location>
        <begin position="1"/>
        <end position="20"/>
    </location>
</feature>
<gene>
    <name evidence="2" type="ORF">FOZ61_001179</name>
</gene>
<evidence type="ECO:0000313" key="3">
    <source>
        <dbReference type="Proteomes" id="UP000570595"/>
    </source>
</evidence>
<evidence type="ECO:0000313" key="2">
    <source>
        <dbReference type="EMBL" id="KAF4649568.1"/>
    </source>
</evidence>
<proteinExistence type="predicted"/>
<dbReference type="EMBL" id="JABAHT010001277">
    <property type="protein sequence ID" value="KAF4649568.1"/>
    <property type="molecule type" value="Genomic_DNA"/>
</dbReference>
<reference evidence="2 3" key="1">
    <citation type="submission" date="2020-04" db="EMBL/GenBank/DDBJ databases">
        <title>Perkinsus olseni comparative genomics.</title>
        <authorList>
            <person name="Bogema D.R."/>
        </authorList>
    </citation>
    <scope>NUCLEOTIDE SEQUENCE [LARGE SCALE GENOMIC DNA]</scope>
    <source>
        <strain evidence="2">ATCC PRA-179</strain>
    </source>
</reference>
<comment type="caution">
    <text evidence="2">The sequence shown here is derived from an EMBL/GenBank/DDBJ whole genome shotgun (WGS) entry which is preliminary data.</text>
</comment>
<dbReference type="Proteomes" id="UP000570595">
    <property type="component" value="Unassembled WGS sequence"/>
</dbReference>